<accession>A0A1Y2AU38</accession>
<dbReference type="AlphaFoldDB" id="A0A1Y2AU38"/>
<keyword evidence="2" id="KW-1185">Reference proteome</keyword>
<comment type="caution">
    <text evidence="1">The sequence shown here is derived from an EMBL/GenBank/DDBJ whole genome shotgun (WGS) entry which is preliminary data.</text>
</comment>
<dbReference type="Proteomes" id="UP000193920">
    <property type="component" value="Unassembled WGS sequence"/>
</dbReference>
<proteinExistence type="predicted"/>
<evidence type="ECO:0000313" key="2">
    <source>
        <dbReference type="Proteomes" id="UP000193920"/>
    </source>
</evidence>
<reference evidence="1 2" key="1">
    <citation type="submission" date="2016-08" db="EMBL/GenBank/DDBJ databases">
        <title>A Parts List for Fungal Cellulosomes Revealed by Comparative Genomics.</title>
        <authorList>
            <consortium name="DOE Joint Genome Institute"/>
            <person name="Haitjema C.H."/>
            <person name="Gilmore S.P."/>
            <person name="Henske J.K."/>
            <person name="Solomon K.V."/>
            <person name="De Groot R."/>
            <person name="Kuo A."/>
            <person name="Mondo S.J."/>
            <person name="Salamov A.A."/>
            <person name="Labutti K."/>
            <person name="Zhao Z."/>
            <person name="Chiniquy J."/>
            <person name="Barry K."/>
            <person name="Brewer H.M."/>
            <person name="Purvine S.O."/>
            <person name="Wright A.T."/>
            <person name="Boxma B."/>
            <person name="Van Alen T."/>
            <person name="Hackstein J.H."/>
            <person name="Baker S.E."/>
            <person name="Grigoriev I.V."/>
            <person name="O'Malley M.A."/>
        </authorList>
    </citation>
    <scope>NUCLEOTIDE SEQUENCE [LARGE SCALE GENOMIC DNA]</scope>
    <source>
        <strain evidence="1 2">G1</strain>
    </source>
</reference>
<name>A0A1Y2AU38_9FUNG</name>
<sequence>MNFRLNKISEYSFIKYYNNSIKTAHIIPKFSSFLNYYTLSERNLHTLTNLPLFSYVDLSKNNNNYINAFNDINKYKNLNRNNWNLKRYINLKKGFLLNEGLFFGIN</sequence>
<dbReference type="EMBL" id="MCOG01000205">
    <property type="protein sequence ID" value="ORY26103.1"/>
    <property type="molecule type" value="Genomic_DNA"/>
</dbReference>
<evidence type="ECO:0000313" key="1">
    <source>
        <dbReference type="EMBL" id="ORY26103.1"/>
    </source>
</evidence>
<organism evidence="1 2">
    <name type="scientific">Neocallimastix californiae</name>
    <dbReference type="NCBI Taxonomy" id="1754190"/>
    <lineage>
        <taxon>Eukaryota</taxon>
        <taxon>Fungi</taxon>
        <taxon>Fungi incertae sedis</taxon>
        <taxon>Chytridiomycota</taxon>
        <taxon>Chytridiomycota incertae sedis</taxon>
        <taxon>Neocallimastigomycetes</taxon>
        <taxon>Neocallimastigales</taxon>
        <taxon>Neocallimastigaceae</taxon>
        <taxon>Neocallimastix</taxon>
    </lineage>
</organism>
<gene>
    <name evidence="1" type="ORF">LY90DRAFT_513901</name>
</gene>
<protein>
    <submittedName>
        <fullName evidence="1">Uncharacterized protein</fullName>
    </submittedName>
</protein>